<feature type="transmembrane region" description="Helical" evidence="7">
    <location>
        <begin position="442"/>
        <end position="459"/>
    </location>
</feature>
<comment type="subcellular location">
    <subcellularLocation>
        <location evidence="1">Cell membrane</location>
        <topology evidence="1">Multi-pass membrane protein</topology>
    </subcellularLocation>
</comment>
<dbReference type="PANTHER" id="PTHR34184:SF4">
    <property type="entry name" value="UPF0718 PROTEIN YCGR"/>
    <property type="match status" value="1"/>
</dbReference>
<dbReference type="GO" id="GO:0005886">
    <property type="term" value="C:plasma membrane"/>
    <property type="evidence" value="ECO:0007669"/>
    <property type="project" value="UniProtKB-SubCell"/>
</dbReference>
<evidence type="ECO:0000259" key="8">
    <source>
        <dbReference type="Pfam" id="PF02492"/>
    </source>
</evidence>
<evidence type="ECO:0000256" key="4">
    <source>
        <dbReference type="ARBA" id="ARBA00022692"/>
    </source>
</evidence>
<feature type="transmembrane region" description="Helical" evidence="7">
    <location>
        <begin position="506"/>
        <end position="526"/>
    </location>
</feature>
<dbReference type="HOGENOM" id="CLU_039914_2_2_9"/>
<organism evidence="9 10">
    <name type="scientific">Flavonifractor plautii 1_3_50AFAA</name>
    <dbReference type="NCBI Taxonomy" id="742738"/>
    <lineage>
        <taxon>Bacteria</taxon>
        <taxon>Bacillati</taxon>
        <taxon>Bacillota</taxon>
        <taxon>Clostridia</taxon>
        <taxon>Eubacteriales</taxon>
        <taxon>Oscillospiraceae</taxon>
        <taxon>Flavonifractor</taxon>
    </lineage>
</organism>
<proteinExistence type="inferred from homology"/>
<evidence type="ECO:0000313" key="9">
    <source>
        <dbReference type="EMBL" id="KGF54256.1"/>
    </source>
</evidence>
<evidence type="ECO:0000256" key="7">
    <source>
        <dbReference type="SAM" id="Phobius"/>
    </source>
</evidence>
<dbReference type="RefSeq" id="WP_044942283.1">
    <property type="nucleotide sequence ID" value="NZ_KN174164.1"/>
</dbReference>
<gene>
    <name evidence="9" type="ORF">HMPREF9460_03050</name>
</gene>
<evidence type="ECO:0000256" key="5">
    <source>
        <dbReference type="ARBA" id="ARBA00022989"/>
    </source>
</evidence>
<dbReference type="InterPro" id="IPR003495">
    <property type="entry name" value="CobW/HypB/UreG_nucleotide-bd"/>
</dbReference>
<comment type="similarity">
    <text evidence="2">Belongs to the UPF0718 family.</text>
</comment>
<reference evidence="9 10" key="1">
    <citation type="submission" date="2011-08" db="EMBL/GenBank/DDBJ databases">
        <title>The Genome Sequence of Clostridium orbiscindens 1_3_50AFAA.</title>
        <authorList>
            <consortium name="The Broad Institute Genome Sequencing Platform"/>
            <person name="Earl A."/>
            <person name="Ward D."/>
            <person name="Feldgarden M."/>
            <person name="Gevers D."/>
            <person name="Daigneault M."/>
            <person name="Strauss J."/>
            <person name="Allen-Vercoe E."/>
            <person name="Young S.K."/>
            <person name="Zeng Q."/>
            <person name="Gargeya S."/>
            <person name="Fitzgerald M."/>
            <person name="Haas B."/>
            <person name="Abouelleil A."/>
            <person name="Alvarado L."/>
            <person name="Arachchi H.M."/>
            <person name="Berlin A."/>
            <person name="Brown A."/>
            <person name="Chapman S.B."/>
            <person name="Chen Z."/>
            <person name="Dunbar C."/>
            <person name="Freedman E."/>
            <person name="Gearin G."/>
            <person name="Gellesch M."/>
            <person name="Goldberg J."/>
            <person name="Griggs A."/>
            <person name="Gujja S."/>
            <person name="Heiman D."/>
            <person name="Howarth C."/>
            <person name="Larson L."/>
            <person name="Lui A."/>
            <person name="MacDonald P.J.P."/>
            <person name="Montmayeur A."/>
            <person name="Murphy C."/>
            <person name="Neiman D."/>
            <person name="Pearson M."/>
            <person name="Priest M."/>
            <person name="Roberts A."/>
            <person name="Saif S."/>
            <person name="Shea T."/>
            <person name="Shenoy N."/>
            <person name="Sisk P."/>
            <person name="Stolte C."/>
            <person name="Sykes S."/>
            <person name="Wortman J."/>
            <person name="Nusbaum C."/>
            <person name="Birren B."/>
        </authorList>
    </citation>
    <scope>NUCLEOTIDE SEQUENCE [LARGE SCALE GENOMIC DNA]</scope>
    <source>
        <strain evidence="9 10">1_3_50AFAA</strain>
    </source>
</reference>
<evidence type="ECO:0000256" key="6">
    <source>
        <dbReference type="ARBA" id="ARBA00023136"/>
    </source>
</evidence>
<feature type="transmembrane region" description="Helical" evidence="7">
    <location>
        <begin position="348"/>
        <end position="366"/>
    </location>
</feature>
<dbReference type="Pfam" id="PF03773">
    <property type="entry name" value="ArsP_1"/>
    <property type="match status" value="1"/>
</dbReference>
<dbReference type="AlphaFoldDB" id="A0A096B5L6"/>
<evidence type="ECO:0000256" key="1">
    <source>
        <dbReference type="ARBA" id="ARBA00004651"/>
    </source>
</evidence>
<name>A0A096B5L6_FLAPL</name>
<dbReference type="PATRIC" id="fig|742738.3.peg.3136"/>
<keyword evidence="4 7" id="KW-0812">Transmembrane</keyword>
<dbReference type="Proteomes" id="UP000029585">
    <property type="component" value="Unassembled WGS sequence"/>
</dbReference>
<dbReference type="SUPFAM" id="SSF52540">
    <property type="entry name" value="P-loop containing nucleoside triphosphate hydrolases"/>
    <property type="match status" value="1"/>
</dbReference>
<feature type="transmembrane region" description="Helical" evidence="7">
    <location>
        <begin position="241"/>
        <end position="268"/>
    </location>
</feature>
<feature type="domain" description="CobW/HypB/UreG nucleotide-binding" evidence="8">
    <location>
        <begin position="6"/>
        <end position="187"/>
    </location>
</feature>
<evidence type="ECO:0000256" key="2">
    <source>
        <dbReference type="ARBA" id="ARBA00006386"/>
    </source>
</evidence>
<feature type="transmembrane region" description="Helical" evidence="7">
    <location>
        <begin position="208"/>
        <end position="229"/>
    </location>
</feature>
<keyword evidence="5 7" id="KW-1133">Transmembrane helix</keyword>
<dbReference type="InterPro" id="IPR005524">
    <property type="entry name" value="DUF318"/>
</dbReference>
<evidence type="ECO:0000256" key="3">
    <source>
        <dbReference type="ARBA" id="ARBA00022475"/>
    </source>
</evidence>
<comment type="caution">
    <text evidence="9">The sequence shown here is derived from an EMBL/GenBank/DDBJ whole genome shotgun (WGS) entry which is preliminary data.</text>
</comment>
<accession>A0A096B5L6</accession>
<evidence type="ECO:0000313" key="10">
    <source>
        <dbReference type="Proteomes" id="UP000029585"/>
    </source>
</evidence>
<dbReference type="EMBL" id="ADLO01000092">
    <property type="protein sequence ID" value="KGF54256.1"/>
    <property type="molecule type" value="Genomic_DNA"/>
</dbReference>
<dbReference type="Pfam" id="PF02492">
    <property type="entry name" value="cobW"/>
    <property type="match status" value="1"/>
</dbReference>
<dbReference type="eggNOG" id="COG0701">
    <property type="taxonomic scope" value="Bacteria"/>
</dbReference>
<protein>
    <recommendedName>
        <fullName evidence="8">CobW/HypB/UreG nucleotide-binding domain-containing protein</fullName>
    </recommendedName>
</protein>
<feature type="transmembrane region" description="Helical" evidence="7">
    <location>
        <begin position="280"/>
        <end position="306"/>
    </location>
</feature>
<sequence>MPEYTPVYVVTGFLDSGKTSLLNQLLSRRLESGHSLCCIQFEQGEQALEQDLIDRGNLDLLHFPVRKLQSGAGMQQVSKQIYDYLLRNDPEELWIEWNGTLPISVLQTLFPPAKKQDGGTPGDFCQLQRMLYLADSTKLDALLQQTGGMALEQISASDVIVLRNWGPVSQFKNRKRMLRELNPGVKVLPLNSVGTVERAMLRPGRQPAFWFLLGIAYFTAAYLTLRMVIGAGGNLADAVVNVFLGILLQAFPFLLIGVLLSSAIQIFVSQQWLHEHFPKHLAGGLLFAALAGFCLPVCDCASVPVFRSLVRKGVPPAAAVTFLMAAPVINPVAILSTWYAFSGDVRIVLCRVGLGLLCAVLIGLTFSRAGKNGLSPSGSGWFSCACGCSVGQAAEGGKLSLYLRHTQTEFFSVGKYLVLGALVSALFQTLDRSFPWGNGGDGLFLPLLVLMGMAFFLSLCSSADAVVARSFAGQFPMGALMGFMVFGPMMDIKNLILLSGGFSRKFVLRLCLTSFCICGMVVFLSFSTGLERSLL</sequence>
<dbReference type="eggNOG" id="COG0523">
    <property type="taxonomic scope" value="Bacteria"/>
</dbReference>
<dbReference type="PANTHER" id="PTHR34184">
    <property type="entry name" value="UPF0718 PROTEIN YCGR"/>
    <property type="match status" value="1"/>
</dbReference>
<keyword evidence="10" id="KW-1185">Reference proteome</keyword>
<dbReference type="Gene3D" id="3.40.50.300">
    <property type="entry name" value="P-loop containing nucleotide triphosphate hydrolases"/>
    <property type="match status" value="1"/>
</dbReference>
<feature type="transmembrane region" description="Helical" evidence="7">
    <location>
        <begin position="410"/>
        <end position="430"/>
    </location>
</feature>
<dbReference type="InterPro" id="IPR052923">
    <property type="entry name" value="UPF0718"/>
</dbReference>
<keyword evidence="3" id="KW-1003">Cell membrane</keyword>
<keyword evidence="6 7" id="KW-0472">Membrane</keyword>
<feature type="transmembrane region" description="Helical" evidence="7">
    <location>
        <begin position="465"/>
        <end position="486"/>
    </location>
</feature>
<dbReference type="InterPro" id="IPR027417">
    <property type="entry name" value="P-loop_NTPase"/>
</dbReference>
<feature type="transmembrane region" description="Helical" evidence="7">
    <location>
        <begin position="318"/>
        <end position="341"/>
    </location>
</feature>